<keyword evidence="2" id="KW-1185">Reference proteome</keyword>
<dbReference type="RefSeq" id="WP_142061292.1">
    <property type="nucleotide sequence ID" value="NZ_VFPA01000005.1"/>
</dbReference>
<organism evidence="1 2">
    <name type="scientific">Pseudonocardia kunmingensis</name>
    <dbReference type="NCBI Taxonomy" id="630975"/>
    <lineage>
        <taxon>Bacteria</taxon>
        <taxon>Bacillati</taxon>
        <taxon>Actinomycetota</taxon>
        <taxon>Actinomycetes</taxon>
        <taxon>Pseudonocardiales</taxon>
        <taxon>Pseudonocardiaceae</taxon>
        <taxon>Pseudonocardia</taxon>
    </lineage>
</organism>
<reference evidence="1 2" key="1">
    <citation type="submission" date="2019-06" db="EMBL/GenBank/DDBJ databases">
        <title>Sequencing the genomes of 1000 actinobacteria strains.</title>
        <authorList>
            <person name="Klenk H.-P."/>
        </authorList>
    </citation>
    <scope>NUCLEOTIDE SEQUENCE [LARGE SCALE GENOMIC DNA]</scope>
    <source>
        <strain evidence="1 2">DSM 45301</strain>
    </source>
</reference>
<dbReference type="EMBL" id="VFPA01000005">
    <property type="protein sequence ID" value="TQM04154.1"/>
    <property type="molecule type" value="Genomic_DNA"/>
</dbReference>
<dbReference type="Proteomes" id="UP000315677">
    <property type="component" value="Unassembled WGS sequence"/>
</dbReference>
<gene>
    <name evidence="1" type="ORF">FB558_7185</name>
</gene>
<evidence type="ECO:0000313" key="2">
    <source>
        <dbReference type="Proteomes" id="UP000315677"/>
    </source>
</evidence>
<proteinExistence type="predicted"/>
<dbReference type="AlphaFoldDB" id="A0A543D481"/>
<protein>
    <submittedName>
        <fullName evidence="1">Molecular chaperone GrpE</fullName>
    </submittedName>
</protein>
<accession>A0A543D481</accession>
<dbReference type="GO" id="GO:0006457">
    <property type="term" value="P:protein folding"/>
    <property type="evidence" value="ECO:0007669"/>
    <property type="project" value="InterPro"/>
</dbReference>
<dbReference type="OrthoDB" id="4548041at2"/>
<evidence type="ECO:0000313" key="1">
    <source>
        <dbReference type="EMBL" id="TQM04154.1"/>
    </source>
</evidence>
<sequence>MADPSLQDLADKVDDLTRLVTRQTATLGRIADAGARSGPDVPLLVDLHALRTDALACAATTRTRKERAAFEAIAGGLERLLAGRGGTLVSPRPGHAFSAATMEAAEVVRTDDAALDRTVAVLLEPGLEVEGRSVRPARVAVHRHRGPQPTNGTPVG</sequence>
<dbReference type="InterPro" id="IPR009012">
    <property type="entry name" value="GrpE_head"/>
</dbReference>
<comment type="caution">
    <text evidence="1">The sequence shown here is derived from an EMBL/GenBank/DDBJ whole genome shotgun (WGS) entry which is preliminary data.</text>
</comment>
<dbReference type="Gene3D" id="2.30.22.10">
    <property type="entry name" value="Head domain of nucleotide exchange factor GrpE"/>
    <property type="match status" value="1"/>
</dbReference>
<name>A0A543D481_9PSEU</name>